<dbReference type="Proteomes" id="UP000021315">
    <property type="component" value="Unassembled WGS sequence"/>
</dbReference>
<dbReference type="EMBL" id="JDST02000069">
    <property type="protein sequence ID" value="KFB75908.1"/>
    <property type="molecule type" value="Genomic_DNA"/>
</dbReference>
<dbReference type="PROSITE" id="PS50045">
    <property type="entry name" value="SIGMA54_INTERACT_4"/>
    <property type="match status" value="1"/>
</dbReference>
<dbReference type="Gene3D" id="1.10.8.60">
    <property type="match status" value="1"/>
</dbReference>
<dbReference type="PANTHER" id="PTHR32071">
    <property type="entry name" value="TRANSCRIPTIONAL REGULATORY PROTEIN"/>
    <property type="match status" value="1"/>
</dbReference>
<keyword evidence="3" id="KW-0805">Transcription regulation</keyword>
<dbReference type="PROSITE" id="PS00688">
    <property type="entry name" value="SIGMA54_INTERACT_3"/>
    <property type="match status" value="1"/>
</dbReference>
<dbReference type="CDD" id="cd00009">
    <property type="entry name" value="AAA"/>
    <property type="match status" value="1"/>
</dbReference>
<evidence type="ECO:0000256" key="5">
    <source>
        <dbReference type="ARBA" id="ARBA00023163"/>
    </source>
</evidence>
<dbReference type="AlphaFoldDB" id="A0A080M3X3"/>
<dbReference type="RefSeq" id="WP_246149182.1">
    <property type="nucleotide sequence ID" value="NZ_JDST02000069.1"/>
</dbReference>
<keyword evidence="1" id="KW-0547">Nucleotide-binding</keyword>
<dbReference type="InterPro" id="IPR003593">
    <property type="entry name" value="AAA+_ATPase"/>
</dbReference>
<comment type="caution">
    <text evidence="7">The sequence shown here is derived from an EMBL/GenBank/DDBJ whole genome shotgun (WGS) entry which is preliminary data.</text>
</comment>
<protein>
    <submittedName>
        <fullName evidence="7">Transcriptional regulatory protein TyrR</fullName>
    </submittedName>
</protein>
<organism evidence="7 8">
    <name type="scientific">Candidatus Accumulibacter cognatus</name>
    <dbReference type="NCBI Taxonomy" id="2954383"/>
    <lineage>
        <taxon>Bacteria</taxon>
        <taxon>Pseudomonadati</taxon>
        <taxon>Pseudomonadota</taxon>
        <taxon>Betaproteobacteria</taxon>
        <taxon>Candidatus Accumulibacter</taxon>
    </lineage>
</organism>
<name>A0A080M3X3_9PROT</name>
<evidence type="ECO:0000256" key="4">
    <source>
        <dbReference type="ARBA" id="ARBA00023125"/>
    </source>
</evidence>
<dbReference type="GO" id="GO:0005524">
    <property type="term" value="F:ATP binding"/>
    <property type="evidence" value="ECO:0007669"/>
    <property type="project" value="UniProtKB-KW"/>
</dbReference>
<dbReference type="STRING" id="1453999.AW06_002985"/>
<accession>A0A080M3X3</accession>
<sequence length="360" mass="38999">MMFEDRYAAPIFVGESPAFRQVLAFIAKLARCDAPVLIEGETGTGKELAARAIHYSGVRGSAPFVPINCGAIPDNLVESELFGHVRGAFTDAREARSGVVAQAEGGTLFLDEIEALGAHAQVALLRFLQDLEYRPVGGSASRRANVRVLAASNTDLAALTRQGGYRQDLLFRLKVLILDMPPLRTRGDDASLLAEVFVARYCSRYGLPAISIDPQSLAHLRGYDWPGNVRELENMVHRELLLNEGKTLYLNVPSAPLCGTDTASAAEPGQVTDFRQAKAEAIARFERSYLSHLLASTAGNISLAARLCGQDRSRLNKLVRKYGLARSSFTEDATAPWVKGALESTSVLSVQPAGENQLRS</sequence>
<keyword evidence="4" id="KW-0238">DNA-binding</keyword>
<dbReference type="FunFam" id="3.40.50.300:FF:000006">
    <property type="entry name" value="DNA-binding transcriptional regulator NtrC"/>
    <property type="match status" value="1"/>
</dbReference>
<evidence type="ECO:0000256" key="1">
    <source>
        <dbReference type="ARBA" id="ARBA00022741"/>
    </source>
</evidence>
<proteinExistence type="predicted"/>
<dbReference type="InterPro" id="IPR025943">
    <property type="entry name" value="Sigma_54_int_dom_ATP-bd_2"/>
</dbReference>
<dbReference type="PROSITE" id="PS00676">
    <property type="entry name" value="SIGMA54_INTERACT_2"/>
    <property type="match status" value="1"/>
</dbReference>
<evidence type="ECO:0000256" key="2">
    <source>
        <dbReference type="ARBA" id="ARBA00022840"/>
    </source>
</evidence>
<evidence type="ECO:0000259" key="6">
    <source>
        <dbReference type="PROSITE" id="PS50045"/>
    </source>
</evidence>
<dbReference type="GO" id="GO:0003677">
    <property type="term" value="F:DNA binding"/>
    <property type="evidence" value="ECO:0007669"/>
    <property type="project" value="UniProtKB-KW"/>
</dbReference>
<dbReference type="InterPro" id="IPR027417">
    <property type="entry name" value="P-loop_NTPase"/>
</dbReference>
<dbReference type="InterPro" id="IPR058031">
    <property type="entry name" value="AAA_lid_NorR"/>
</dbReference>
<evidence type="ECO:0000256" key="3">
    <source>
        <dbReference type="ARBA" id="ARBA00023015"/>
    </source>
</evidence>
<dbReference type="SUPFAM" id="SSF46689">
    <property type="entry name" value="Homeodomain-like"/>
    <property type="match status" value="1"/>
</dbReference>
<dbReference type="Pfam" id="PF25601">
    <property type="entry name" value="AAA_lid_14"/>
    <property type="match status" value="1"/>
</dbReference>
<evidence type="ECO:0000313" key="8">
    <source>
        <dbReference type="Proteomes" id="UP000021315"/>
    </source>
</evidence>
<dbReference type="SUPFAM" id="SSF52540">
    <property type="entry name" value="P-loop containing nucleoside triphosphate hydrolases"/>
    <property type="match status" value="1"/>
</dbReference>
<dbReference type="Gene3D" id="3.40.50.300">
    <property type="entry name" value="P-loop containing nucleotide triphosphate hydrolases"/>
    <property type="match status" value="1"/>
</dbReference>
<dbReference type="InterPro" id="IPR009057">
    <property type="entry name" value="Homeodomain-like_sf"/>
</dbReference>
<dbReference type="InterPro" id="IPR025944">
    <property type="entry name" value="Sigma_54_int_dom_CS"/>
</dbReference>
<dbReference type="Pfam" id="PF00158">
    <property type="entry name" value="Sigma54_activat"/>
    <property type="match status" value="1"/>
</dbReference>
<keyword evidence="5" id="KW-0804">Transcription</keyword>
<dbReference type="InterPro" id="IPR002078">
    <property type="entry name" value="Sigma_54_int"/>
</dbReference>
<dbReference type="GO" id="GO:0006355">
    <property type="term" value="P:regulation of DNA-templated transcription"/>
    <property type="evidence" value="ECO:0007669"/>
    <property type="project" value="InterPro"/>
</dbReference>
<keyword evidence="2" id="KW-0067">ATP-binding</keyword>
<gene>
    <name evidence="7" type="primary">tyrR</name>
    <name evidence="7" type="ORF">AW06_002985</name>
</gene>
<evidence type="ECO:0000313" key="7">
    <source>
        <dbReference type="EMBL" id="KFB75908.1"/>
    </source>
</evidence>
<dbReference type="Gene3D" id="1.10.10.60">
    <property type="entry name" value="Homeodomain-like"/>
    <property type="match status" value="1"/>
</dbReference>
<reference evidence="7" key="1">
    <citation type="submission" date="2014-02" db="EMBL/GenBank/DDBJ databases">
        <title>Expanding our view of genomic diversity in Candidatus Accumulibacter clades.</title>
        <authorList>
            <person name="Skennerton C.T."/>
            <person name="Barr J.J."/>
            <person name="Slater F.R."/>
            <person name="Bond P.L."/>
            <person name="Tyson G.W."/>
        </authorList>
    </citation>
    <scope>NUCLEOTIDE SEQUENCE [LARGE SCALE GENOMIC DNA]</scope>
</reference>
<keyword evidence="8" id="KW-1185">Reference proteome</keyword>
<feature type="domain" description="Sigma-54 factor interaction" evidence="6">
    <location>
        <begin position="12"/>
        <end position="241"/>
    </location>
</feature>
<dbReference type="SMART" id="SM00382">
    <property type="entry name" value="AAA"/>
    <property type="match status" value="1"/>
</dbReference>